<dbReference type="RefSeq" id="WP_280883390.1">
    <property type="nucleotide sequence ID" value="NZ_JARXVH010000044.1"/>
</dbReference>
<keyword evidence="2" id="KW-1185">Reference proteome</keyword>
<accession>A0ABT6M3W2</accession>
<name>A0ABT6M3W2_9ACTN</name>
<dbReference type="EMBL" id="JARXVH010000044">
    <property type="protein sequence ID" value="MDH6222805.1"/>
    <property type="molecule type" value="Genomic_DNA"/>
</dbReference>
<reference evidence="1 2" key="1">
    <citation type="submission" date="2023-04" db="EMBL/GenBank/DDBJ databases">
        <title>Forest soil microbial communities from Buena Vista Peninsula, Colon Province, Panama.</title>
        <authorList>
            <person name="Bouskill N."/>
        </authorList>
    </citation>
    <scope>NUCLEOTIDE SEQUENCE [LARGE SCALE GENOMIC DNA]</scope>
    <source>
        <strain evidence="1 2">GGS1</strain>
    </source>
</reference>
<gene>
    <name evidence="1" type="ORF">M2283_010157</name>
</gene>
<sequence>MGRAPWALRAGEFILRQICHQLPAQEAKDCFTEWSAELPAIWDDEALPRWRAATRVLAYCHGQRHTAQSLTPPPGEDPAEMLRATPLMGAALISALSTDAQGLVGDISTYAIGLLSLMGVIALRPRRAKRNDGSGSSG</sequence>
<dbReference type="Proteomes" id="UP001160499">
    <property type="component" value="Unassembled WGS sequence"/>
</dbReference>
<proteinExistence type="predicted"/>
<protein>
    <submittedName>
        <fullName evidence="1">Uncharacterized protein</fullName>
    </submittedName>
</protein>
<organism evidence="1 2">
    <name type="scientific">Streptomyces pseudovenezuelae</name>
    <dbReference type="NCBI Taxonomy" id="67350"/>
    <lineage>
        <taxon>Bacteria</taxon>
        <taxon>Bacillati</taxon>
        <taxon>Actinomycetota</taxon>
        <taxon>Actinomycetes</taxon>
        <taxon>Kitasatosporales</taxon>
        <taxon>Streptomycetaceae</taxon>
        <taxon>Streptomyces</taxon>
        <taxon>Streptomyces aurantiacus group</taxon>
    </lineage>
</organism>
<evidence type="ECO:0000313" key="2">
    <source>
        <dbReference type="Proteomes" id="UP001160499"/>
    </source>
</evidence>
<comment type="caution">
    <text evidence="1">The sequence shown here is derived from an EMBL/GenBank/DDBJ whole genome shotgun (WGS) entry which is preliminary data.</text>
</comment>
<evidence type="ECO:0000313" key="1">
    <source>
        <dbReference type="EMBL" id="MDH6222805.1"/>
    </source>
</evidence>